<keyword evidence="3 8" id="KW-0349">Heme</keyword>
<evidence type="ECO:0000256" key="1">
    <source>
        <dbReference type="ARBA" id="ARBA00001971"/>
    </source>
</evidence>
<evidence type="ECO:0000256" key="3">
    <source>
        <dbReference type="ARBA" id="ARBA00022617"/>
    </source>
</evidence>
<keyword evidence="4 8" id="KW-0479">Metal-binding</keyword>
<sequence length="585" mass="66867">MTIIENISYTHLAIGLIAYNVIKPLYGLHVNRKKAIATGLPYVYTAVYEWSMVWLLVKEIAWPVLKALRLGWLVKYSRPSWNFDAKNKVHEDLGDIFCVVSPGGLSIFVGDPDVICEVTKKRTKFPRPVKSFVKVMGYFGPSILSSEHDEWRFHRRVTNKTFTEPNHKVVWFDSLYQASAMRDEWLSGLDNLTSNKEGIIHKMGSDCMKLALHVVTLASFGVQIPWTAQKEAVPAGYEMSFREASEFFLEHIAIMAYCPKWLYKYGPKLAQTAGVAAKNMRRHMMELIQIEDEKLQNGEDGKNLLSAMLQSDDPEAQAKGGSAYDTASVSKTGVRKDFVMGNSAIFLLAGHETSARSLEYALFLFAMHPDVQEEIFEEIDEILEGVGNIYDLKYEEVFPKMVKTNGVLYEATRLFPVTPYIPKSTEDVVDSWFIYKDQRVDIPPESMVALNAIGVHYNERYWPEPYRFKPSRWYQTQKQEALGISPQDTLQLSGSNTDAARLYRRGTYLGFGEGPRNCPGKRFAQVEIMATFLALFREHRMELVLEPGETHRDAFDRAWAALQRSRMVITLNLFEEIKVKLVPRK</sequence>
<dbReference type="PANTHER" id="PTHR24292:SF54">
    <property type="entry name" value="CYP9F3-RELATED"/>
    <property type="match status" value="1"/>
</dbReference>
<evidence type="ECO:0000256" key="7">
    <source>
        <dbReference type="ARBA" id="ARBA00023033"/>
    </source>
</evidence>
<dbReference type="EMBL" id="JAABOE010000054">
    <property type="protein sequence ID" value="KAF3174789.1"/>
    <property type="molecule type" value="Genomic_DNA"/>
</dbReference>
<evidence type="ECO:0000256" key="8">
    <source>
        <dbReference type="PIRSR" id="PIRSR602401-1"/>
    </source>
</evidence>
<dbReference type="InterPro" id="IPR001128">
    <property type="entry name" value="Cyt_P450"/>
</dbReference>
<dbReference type="GO" id="GO:0004497">
    <property type="term" value="F:monooxygenase activity"/>
    <property type="evidence" value="ECO:0007669"/>
    <property type="project" value="UniProtKB-KW"/>
</dbReference>
<organism evidence="12 13">
    <name type="scientific">Orbilia oligospora</name>
    <name type="common">Nematode-trapping fungus</name>
    <name type="synonym">Arthrobotrys oligospora</name>
    <dbReference type="NCBI Taxonomy" id="2813651"/>
    <lineage>
        <taxon>Eukaryota</taxon>
        <taxon>Fungi</taxon>
        <taxon>Dikarya</taxon>
        <taxon>Ascomycota</taxon>
        <taxon>Pezizomycotina</taxon>
        <taxon>Orbiliomycetes</taxon>
        <taxon>Orbiliales</taxon>
        <taxon>Orbiliaceae</taxon>
        <taxon>Orbilia</taxon>
    </lineage>
</organism>
<dbReference type="GO" id="GO:0005506">
    <property type="term" value="F:iron ion binding"/>
    <property type="evidence" value="ECO:0007669"/>
    <property type="project" value="InterPro"/>
</dbReference>
<gene>
    <name evidence="12" type="ORF">TWF106_006590</name>
    <name evidence="11" type="ORF">TWF191_003454</name>
    <name evidence="10" type="ORF">TWF788_008594</name>
</gene>
<dbReference type="PANTHER" id="PTHR24292">
    <property type="entry name" value="CYTOCHROME P450"/>
    <property type="match status" value="1"/>
</dbReference>
<evidence type="ECO:0000313" key="15">
    <source>
        <dbReference type="Proteomes" id="UP000483672"/>
    </source>
</evidence>
<dbReference type="PRINTS" id="PR00463">
    <property type="entry name" value="EP450I"/>
</dbReference>
<dbReference type="AlphaFoldDB" id="A0A6G1M0K4"/>
<evidence type="ECO:0008006" key="16">
    <source>
        <dbReference type="Google" id="ProtNLM"/>
    </source>
</evidence>
<dbReference type="InterPro" id="IPR036396">
    <property type="entry name" value="Cyt_P450_sf"/>
</dbReference>
<comment type="similarity">
    <text evidence="2 9">Belongs to the cytochrome P450 family.</text>
</comment>
<evidence type="ECO:0000256" key="5">
    <source>
        <dbReference type="ARBA" id="ARBA00023002"/>
    </source>
</evidence>
<dbReference type="InterPro" id="IPR050476">
    <property type="entry name" value="Insect_CytP450_Detox"/>
</dbReference>
<evidence type="ECO:0000313" key="10">
    <source>
        <dbReference type="EMBL" id="KAF3174789.1"/>
    </source>
</evidence>
<feature type="binding site" description="axial binding residue" evidence="8">
    <location>
        <position position="518"/>
    </location>
    <ligand>
        <name>heme</name>
        <dbReference type="ChEBI" id="CHEBI:30413"/>
    </ligand>
    <ligandPart>
        <name>Fe</name>
        <dbReference type="ChEBI" id="CHEBI:18248"/>
    </ligandPart>
</feature>
<dbReference type="Gene3D" id="1.10.630.10">
    <property type="entry name" value="Cytochrome P450"/>
    <property type="match status" value="1"/>
</dbReference>
<evidence type="ECO:0000256" key="2">
    <source>
        <dbReference type="ARBA" id="ARBA00010617"/>
    </source>
</evidence>
<dbReference type="PRINTS" id="PR00385">
    <property type="entry name" value="P450"/>
</dbReference>
<dbReference type="EMBL" id="WIPF01000183">
    <property type="protein sequence ID" value="KAF3201299.1"/>
    <property type="molecule type" value="Genomic_DNA"/>
</dbReference>
<evidence type="ECO:0000313" key="12">
    <source>
        <dbReference type="EMBL" id="KAF3220994.1"/>
    </source>
</evidence>
<dbReference type="GO" id="GO:0020037">
    <property type="term" value="F:heme binding"/>
    <property type="evidence" value="ECO:0007669"/>
    <property type="project" value="InterPro"/>
</dbReference>
<dbReference type="EMBL" id="WIWS01000031">
    <property type="protein sequence ID" value="KAF3220994.1"/>
    <property type="molecule type" value="Genomic_DNA"/>
</dbReference>
<evidence type="ECO:0000256" key="6">
    <source>
        <dbReference type="ARBA" id="ARBA00023004"/>
    </source>
</evidence>
<keyword evidence="7 9" id="KW-0503">Monooxygenase</keyword>
<dbReference type="PROSITE" id="PS00086">
    <property type="entry name" value="CYTOCHROME_P450"/>
    <property type="match status" value="1"/>
</dbReference>
<keyword evidence="5 9" id="KW-0560">Oxidoreductase</keyword>
<evidence type="ECO:0000256" key="9">
    <source>
        <dbReference type="RuleBase" id="RU000461"/>
    </source>
</evidence>
<accession>A0A6G1M0K4</accession>
<dbReference type="Pfam" id="PF00067">
    <property type="entry name" value="p450"/>
    <property type="match status" value="1"/>
</dbReference>
<comment type="caution">
    <text evidence="12">The sequence shown here is derived from an EMBL/GenBank/DDBJ whole genome shotgun (WGS) entry which is preliminary data.</text>
</comment>
<dbReference type="InterPro" id="IPR017972">
    <property type="entry name" value="Cyt_P450_CS"/>
</dbReference>
<dbReference type="GO" id="GO:0016705">
    <property type="term" value="F:oxidoreductase activity, acting on paired donors, with incorporation or reduction of molecular oxygen"/>
    <property type="evidence" value="ECO:0007669"/>
    <property type="project" value="InterPro"/>
</dbReference>
<evidence type="ECO:0000256" key="4">
    <source>
        <dbReference type="ARBA" id="ARBA00022723"/>
    </source>
</evidence>
<name>A0A6G1M0K4_ORBOL</name>
<evidence type="ECO:0000313" key="14">
    <source>
        <dbReference type="Proteomes" id="UP000479691"/>
    </source>
</evidence>
<dbReference type="SUPFAM" id="SSF48264">
    <property type="entry name" value="Cytochrome P450"/>
    <property type="match status" value="1"/>
</dbReference>
<dbReference type="InterPro" id="IPR002401">
    <property type="entry name" value="Cyt_P450_E_grp-I"/>
</dbReference>
<dbReference type="Proteomes" id="UP000483672">
    <property type="component" value="Unassembled WGS sequence"/>
</dbReference>
<keyword evidence="6 8" id="KW-0408">Iron</keyword>
<evidence type="ECO:0000313" key="13">
    <source>
        <dbReference type="Proteomes" id="UP000472727"/>
    </source>
</evidence>
<evidence type="ECO:0000313" key="11">
    <source>
        <dbReference type="EMBL" id="KAF3201299.1"/>
    </source>
</evidence>
<dbReference type="Proteomes" id="UP000479691">
    <property type="component" value="Unassembled WGS sequence"/>
</dbReference>
<reference evidence="13 14" key="1">
    <citation type="submission" date="2019-06" db="EMBL/GenBank/DDBJ databases">
        <authorList>
            <person name="Palmer J.M."/>
        </authorList>
    </citation>
    <scope>NUCLEOTIDE SEQUENCE [LARGE SCALE GENOMIC DNA]</scope>
    <source>
        <strain evidence="12 13">TWF106</strain>
        <strain evidence="11 15">TWF191</strain>
        <strain evidence="10 14">TWF788</strain>
    </source>
</reference>
<protein>
    <recommendedName>
        <fullName evidence="16">Cytochrome P450-dit2</fullName>
    </recommendedName>
</protein>
<comment type="cofactor">
    <cofactor evidence="1 8">
        <name>heme</name>
        <dbReference type="ChEBI" id="CHEBI:30413"/>
    </cofactor>
</comment>
<dbReference type="Proteomes" id="UP000472727">
    <property type="component" value="Unassembled WGS sequence"/>
</dbReference>
<proteinExistence type="inferred from homology"/>